<evidence type="ECO:0000313" key="3">
    <source>
        <dbReference type="EMBL" id="KAF4615719.1"/>
    </source>
</evidence>
<dbReference type="PANTHER" id="PTHR24148:SF64">
    <property type="entry name" value="HETEROKARYON INCOMPATIBILITY DOMAIN-CONTAINING PROTEIN"/>
    <property type="match status" value="1"/>
</dbReference>
<name>A0A8H4VPW2_9HELO</name>
<reference evidence="3 4" key="1">
    <citation type="submission" date="2020-03" db="EMBL/GenBank/DDBJ databases">
        <title>Draft Genome Sequence of Cudoniella acicularis.</title>
        <authorList>
            <person name="Buettner E."/>
            <person name="Kellner H."/>
        </authorList>
    </citation>
    <scope>NUCLEOTIDE SEQUENCE [LARGE SCALE GENOMIC DNA]</scope>
    <source>
        <strain evidence="3 4">DSM 108380</strain>
    </source>
</reference>
<sequence>MSTQEEKDLKIYHENKALPERRRVTVFGRCRVLILEAADAWNAEIRCHLTCIDLQNLIEDDCEALSYTWDGTIKSKLIWVGEKLLQVTANLESFLRRRRGKHSEITLWVDVICINQADPQGTGLQIPFMGIIYSTASRLTIWFGKASDNSDTAMQVLRLLSCGSPYAEMPILEGETLTAMEKLFNRNWWSRIWILQEVAFGGIGPKLGKARVRCGHEEIMWTSLVIAATRMQAHKDEPFHHKIEQSSALQAPSQASTRPRIMNQPSFTPLFDDQPMIMDGFFDMPLDDWPETEW</sequence>
<dbReference type="InterPro" id="IPR010730">
    <property type="entry name" value="HET"/>
</dbReference>
<dbReference type="AlphaFoldDB" id="A0A8H4VPW2"/>
<evidence type="ECO:0000259" key="2">
    <source>
        <dbReference type="Pfam" id="PF06985"/>
    </source>
</evidence>
<feature type="domain" description="Heterokaryon incompatibility" evidence="2">
    <location>
        <begin position="63"/>
        <end position="197"/>
    </location>
</feature>
<gene>
    <name evidence="3" type="ORF">G7Y89_g15269</name>
</gene>
<feature type="compositionally biased region" description="Low complexity" evidence="1">
    <location>
        <begin position="245"/>
        <end position="256"/>
    </location>
</feature>
<dbReference type="Pfam" id="PF06985">
    <property type="entry name" value="HET"/>
    <property type="match status" value="1"/>
</dbReference>
<comment type="caution">
    <text evidence="3">The sequence shown here is derived from an EMBL/GenBank/DDBJ whole genome shotgun (WGS) entry which is preliminary data.</text>
</comment>
<evidence type="ECO:0000313" key="4">
    <source>
        <dbReference type="Proteomes" id="UP000566819"/>
    </source>
</evidence>
<evidence type="ECO:0000256" key="1">
    <source>
        <dbReference type="SAM" id="MobiDB-lite"/>
    </source>
</evidence>
<dbReference type="OrthoDB" id="3546374at2759"/>
<dbReference type="PANTHER" id="PTHR24148">
    <property type="entry name" value="ANKYRIN REPEAT DOMAIN-CONTAINING PROTEIN 39 HOMOLOG-RELATED"/>
    <property type="match status" value="1"/>
</dbReference>
<keyword evidence="4" id="KW-1185">Reference proteome</keyword>
<dbReference type="EMBL" id="JAAMPI010002301">
    <property type="protein sequence ID" value="KAF4615719.1"/>
    <property type="molecule type" value="Genomic_DNA"/>
</dbReference>
<dbReference type="Proteomes" id="UP000566819">
    <property type="component" value="Unassembled WGS sequence"/>
</dbReference>
<accession>A0A8H4VPW2</accession>
<organism evidence="3 4">
    <name type="scientific">Cudoniella acicularis</name>
    <dbReference type="NCBI Taxonomy" id="354080"/>
    <lineage>
        <taxon>Eukaryota</taxon>
        <taxon>Fungi</taxon>
        <taxon>Dikarya</taxon>
        <taxon>Ascomycota</taxon>
        <taxon>Pezizomycotina</taxon>
        <taxon>Leotiomycetes</taxon>
        <taxon>Helotiales</taxon>
        <taxon>Tricladiaceae</taxon>
        <taxon>Cudoniella</taxon>
    </lineage>
</organism>
<dbReference type="InterPro" id="IPR052895">
    <property type="entry name" value="HetReg/Transcr_Mod"/>
</dbReference>
<feature type="region of interest" description="Disordered" evidence="1">
    <location>
        <begin position="242"/>
        <end position="264"/>
    </location>
</feature>
<protein>
    <recommendedName>
        <fullName evidence="2">Heterokaryon incompatibility domain-containing protein</fullName>
    </recommendedName>
</protein>
<proteinExistence type="predicted"/>